<evidence type="ECO:0000313" key="2">
    <source>
        <dbReference type="Proteomes" id="UP000054018"/>
    </source>
</evidence>
<protein>
    <submittedName>
        <fullName evidence="1">Uncharacterized protein</fullName>
    </submittedName>
</protein>
<dbReference type="Proteomes" id="UP000054018">
    <property type="component" value="Unassembled WGS sequence"/>
</dbReference>
<reference evidence="1 2" key="1">
    <citation type="submission" date="2014-04" db="EMBL/GenBank/DDBJ databases">
        <authorList>
            <consortium name="DOE Joint Genome Institute"/>
            <person name="Kuo A."/>
            <person name="Kohler A."/>
            <person name="Costa M.D."/>
            <person name="Nagy L.G."/>
            <person name="Floudas D."/>
            <person name="Copeland A."/>
            <person name="Barry K.W."/>
            <person name="Cichocki N."/>
            <person name="Veneault-Fourrey C."/>
            <person name="LaButti K."/>
            <person name="Lindquist E.A."/>
            <person name="Lipzen A."/>
            <person name="Lundell T."/>
            <person name="Morin E."/>
            <person name="Murat C."/>
            <person name="Sun H."/>
            <person name="Tunlid A."/>
            <person name="Henrissat B."/>
            <person name="Grigoriev I.V."/>
            <person name="Hibbett D.S."/>
            <person name="Martin F."/>
            <person name="Nordberg H.P."/>
            <person name="Cantor M.N."/>
            <person name="Hua S.X."/>
        </authorList>
    </citation>
    <scope>NUCLEOTIDE SEQUENCE [LARGE SCALE GENOMIC DNA]</scope>
    <source>
        <strain evidence="1 2">441</strain>
    </source>
</reference>
<reference evidence="2" key="2">
    <citation type="submission" date="2015-01" db="EMBL/GenBank/DDBJ databases">
        <title>Evolutionary Origins and Diversification of the Mycorrhizal Mutualists.</title>
        <authorList>
            <consortium name="DOE Joint Genome Institute"/>
            <consortium name="Mycorrhizal Genomics Consortium"/>
            <person name="Kohler A."/>
            <person name="Kuo A."/>
            <person name="Nagy L.G."/>
            <person name="Floudas D."/>
            <person name="Copeland A."/>
            <person name="Barry K.W."/>
            <person name="Cichocki N."/>
            <person name="Veneault-Fourrey C."/>
            <person name="LaButti K."/>
            <person name="Lindquist E.A."/>
            <person name="Lipzen A."/>
            <person name="Lundell T."/>
            <person name="Morin E."/>
            <person name="Murat C."/>
            <person name="Riley R."/>
            <person name="Ohm R."/>
            <person name="Sun H."/>
            <person name="Tunlid A."/>
            <person name="Henrissat B."/>
            <person name="Grigoriev I.V."/>
            <person name="Hibbett D.S."/>
            <person name="Martin F."/>
        </authorList>
    </citation>
    <scope>NUCLEOTIDE SEQUENCE [LARGE SCALE GENOMIC DNA]</scope>
    <source>
        <strain evidence="2">441</strain>
    </source>
</reference>
<evidence type="ECO:0000313" key="1">
    <source>
        <dbReference type="EMBL" id="KIK10467.1"/>
    </source>
</evidence>
<organism evidence="1 2">
    <name type="scientific">Pisolithus microcarpus 441</name>
    <dbReference type="NCBI Taxonomy" id="765257"/>
    <lineage>
        <taxon>Eukaryota</taxon>
        <taxon>Fungi</taxon>
        <taxon>Dikarya</taxon>
        <taxon>Basidiomycota</taxon>
        <taxon>Agaricomycotina</taxon>
        <taxon>Agaricomycetes</taxon>
        <taxon>Agaricomycetidae</taxon>
        <taxon>Boletales</taxon>
        <taxon>Sclerodermatineae</taxon>
        <taxon>Pisolithaceae</taxon>
        <taxon>Pisolithus</taxon>
    </lineage>
</organism>
<keyword evidence="2" id="KW-1185">Reference proteome</keyword>
<accession>A0A0C9YJE5</accession>
<dbReference type="HOGENOM" id="CLU_2961779_0_0_1"/>
<name>A0A0C9YJE5_9AGAM</name>
<dbReference type="AlphaFoldDB" id="A0A0C9YJE5"/>
<dbReference type="EMBL" id="KN834666">
    <property type="protein sequence ID" value="KIK10467.1"/>
    <property type="molecule type" value="Genomic_DNA"/>
</dbReference>
<proteinExistence type="predicted"/>
<gene>
    <name evidence="1" type="ORF">PISMIDRAFT_691009</name>
</gene>
<sequence>MLCEILRENCVVELEGIRSWFESRLLMSAGSHLQLHVPMFTSSLVDDIGMVAGNIGKSV</sequence>